<name>A0A9Q3PPI2_9BASI</name>
<keyword evidence="2" id="KW-1185">Reference proteome</keyword>
<comment type="caution">
    <text evidence="1">The sequence shown here is derived from an EMBL/GenBank/DDBJ whole genome shotgun (WGS) entry which is preliminary data.</text>
</comment>
<dbReference type="Proteomes" id="UP000765509">
    <property type="component" value="Unassembled WGS sequence"/>
</dbReference>
<evidence type="ECO:0000313" key="2">
    <source>
        <dbReference type="Proteomes" id="UP000765509"/>
    </source>
</evidence>
<evidence type="ECO:0000313" key="1">
    <source>
        <dbReference type="EMBL" id="MBW0567862.1"/>
    </source>
</evidence>
<dbReference type="EMBL" id="AVOT02081548">
    <property type="protein sequence ID" value="MBW0567862.1"/>
    <property type="molecule type" value="Genomic_DNA"/>
</dbReference>
<sequence length="108" mass="11935">MSAPPALYKWIKAPPRRSVCPDLDNANLTSSPPDTMPYLNVETRGWIVVMRQAGLPFQAIFNLAGMPLTTIYGTMKKYKSFGTVQTEKKTGCPPIMAAQDCQELKVVT</sequence>
<reference evidence="1" key="1">
    <citation type="submission" date="2021-03" db="EMBL/GenBank/DDBJ databases">
        <title>Draft genome sequence of rust myrtle Austropuccinia psidii MF-1, a brazilian biotype.</title>
        <authorList>
            <person name="Quecine M.C."/>
            <person name="Pachon D.M.R."/>
            <person name="Bonatelli M.L."/>
            <person name="Correr F.H."/>
            <person name="Franceschini L.M."/>
            <person name="Leite T.F."/>
            <person name="Margarido G.R.A."/>
            <person name="Almeida C.A."/>
            <person name="Ferrarezi J.A."/>
            <person name="Labate C.A."/>
        </authorList>
    </citation>
    <scope>NUCLEOTIDE SEQUENCE</scope>
    <source>
        <strain evidence="1">MF-1</strain>
    </source>
</reference>
<dbReference type="OrthoDB" id="2351036at2759"/>
<accession>A0A9Q3PPI2</accession>
<proteinExistence type="predicted"/>
<dbReference type="Gene3D" id="1.10.10.10">
    <property type="entry name" value="Winged helix-like DNA-binding domain superfamily/Winged helix DNA-binding domain"/>
    <property type="match status" value="1"/>
</dbReference>
<dbReference type="AlphaFoldDB" id="A0A9Q3PPI2"/>
<dbReference type="InterPro" id="IPR036388">
    <property type="entry name" value="WH-like_DNA-bd_sf"/>
</dbReference>
<protein>
    <submittedName>
        <fullName evidence="1">Uncharacterized protein</fullName>
    </submittedName>
</protein>
<gene>
    <name evidence="1" type="ORF">O181_107577</name>
</gene>
<organism evidence="1 2">
    <name type="scientific">Austropuccinia psidii MF-1</name>
    <dbReference type="NCBI Taxonomy" id="1389203"/>
    <lineage>
        <taxon>Eukaryota</taxon>
        <taxon>Fungi</taxon>
        <taxon>Dikarya</taxon>
        <taxon>Basidiomycota</taxon>
        <taxon>Pucciniomycotina</taxon>
        <taxon>Pucciniomycetes</taxon>
        <taxon>Pucciniales</taxon>
        <taxon>Sphaerophragmiaceae</taxon>
        <taxon>Austropuccinia</taxon>
    </lineage>
</organism>